<evidence type="ECO:0000313" key="2">
    <source>
        <dbReference type="Proteomes" id="UP000694864"/>
    </source>
</evidence>
<proteinExistence type="predicted"/>
<accession>A0ABM0WBB7</accession>
<reference evidence="3" key="2">
    <citation type="submission" date="2025-08" db="UniProtKB">
        <authorList>
            <consortium name="RefSeq"/>
        </authorList>
    </citation>
    <scope>IDENTIFICATION</scope>
    <source>
        <tissue evidence="3">Leaf</tissue>
    </source>
</reference>
<feature type="compositionally biased region" description="Polar residues" evidence="1">
    <location>
        <begin position="229"/>
        <end position="249"/>
    </location>
</feature>
<evidence type="ECO:0000256" key="1">
    <source>
        <dbReference type="SAM" id="MobiDB-lite"/>
    </source>
</evidence>
<reference evidence="2" key="1">
    <citation type="journal article" date="2014" name="Nat. Commun.">
        <title>The emerging biofuel crop Camelina sativa retains a highly undifferentiated hexaploid genome structure.</title>
        <authorList>
            <person name="Kagale S."/>
            <person name="Koh C."/>
            <person name="Nixon J."/>
            <person name="Bollina V."/>
            <person name="Clarke W.E."/>
            <person name="Tuteja R."/>
            <person name="Spillane C."/>
            <person name="Robinson S.J."/>
            <person name="Links M.G."/>
            <person name="Clarke C."/>
            <person name="Higgins E.E."/>
            <person name="Huebert T."/>
            <person name="Sharpe A.G."/>
            <person name="Parkin I.A."/>
        </authorList>
    </citation>
    <scope>NUCLEOTIDE SEQUENCE [LARGE SCALE GENOMIC DNA]</scope>
    <source>
        <strain evidence="2">cv. DH55</strain>
    </source>
</reference>
<gene>
    <name evidence="3" type="primary">LOC104748625</name>
</gene>
<name>A0ABM0WBB7_CAMSA</name>
<protein>
    <submittedName>
        <fullName evidence="3">Uncharacterized protein LOC104748625</fullName>
    </submittedName>
</protein>
<dbReference type="Proteomes" id="UP000694864">
    <property type="component" value="Chromosome 15"/>
</dbReference>
<sequence length="289" mass="32611">MQKTLAKSQRNMFETQYCKASTTPTLPSQHNDHVATSTSISQQPFSYAQEQWLLPLMSYHFPEGETHPFTMNSSQQPSIIIPQHIDDGMACLSLSEFTHQNTSNTFSMYEPSMYPTQGYLQFNDGHIYNMAQGYINPYMTIEPQWMDAQQQLHLNDGCVIHDSYGNATFISPTVPSTVDSLHQDTFNNAFLFSTTPPSIPAPVPHPTYNSYPPYNTLEVVEAQLSALQESRGNQAQETLPRENNLSSSVTRDEVDPVDKYIDWSKVEERDIDELDPVEVLEALGFGVSP</sequence>
<evidence type="ECO:0000313" key="3">
    <source>
        <dbReference type="RefSeq" id="XP_010468535.2"/>
    </source>
</evidence>
<dbReference type="RefSeq" id="XP_010468535.2">
    <property type="nucleotide sequence ID" value="XM_010470233.2"/>
</dbReference>
<organism evidence="2 3">
    <name type="scientific">Camelina sativa</name>
    <name type="common">False flax</name>
    <name type="synonym">Myagrum sativum</name>
    <dbReference type="NCBI Taxonomy" id="90675"/>
    <lineage>
        <taxon>Eukaryota</taxon>
        <taxon>Viridiplantae</taxon>
        <taxon>Streptophyta</taxon>
        <taxon>Embryophyta</taxon>
        <taxon>Tracheophyta</taxon>
        <taxon>Spermatophyta</taxon>
        <taxon>Magnoliopsida</taxon>
        <taxon>eudicotyledons</taxon>
        <taxon>Gunneridae</taxon>
        <taxon>Pentapetalae</taxon>
        <taxon>rosids</taxon>
        <taxon>malvids</taxon>
        <taxon>Brassicales</taxon>
        <taxon>Brassicaceae</taxon>
        <taxon>Camelineae</taxon>
        <taxon>Camelina</taxon>
    </lineage>
</organism>
<keyword evidence="2" id="KW-1185">Reference proteome</keyword>
<feature type="region of interest" description="Disordered" evidence="1">
    <location>
        <begin position="229"/>
        <end position="251"/>
    </location>
</feature>
<dbReference type="GeneID" id="104748625"/>